<name>A0A5R8NVC7_9NOCA</name>
<dbReference type="AlphaFoldDB" id="A0A5R8NVC7"/>
<dbReference type="EMBL" id="VBUT01000003">
    <property type="protein sequence ID" value="TLF79499.1"/>
    <property type="molecule type" value="Genomic_DNA"/>
</dbReference>
<evidence type="ECO:0000313" key="2">
    <source>
        <dbReference type="EMBL" id="TLF79499.1"/>
    </source>
</evidence>
<feature type="compositionally biased region" description="Polar residues" evidence="1">
    <location>
        <begin position="1"/>
        <end position="14"/>
    </location>
</feature>
<evidence type="ECO:0000256" key="1">
    <source>
        <dbReference type="SAM" id="MobiDB-lite"/>
    </source>
</evidence>
<organism evidence="2 3">
    <name type="scientific">Nocardia cyriacigeorgica</name>
    <dbReference type="NCBI Taxonomy" id="135487"/>
    <lineage>
        <taxon>Bacteria</taxon>
        <taxon>Bacillati</taxon>
        <taxon>Actinomycetota</taxon>
        <taxon>Actinomycetes</taxon>
        <taxon>Mycobacteriales</taxon>
        <taxon>Nocardiaceae</taxon>
        <taxon>Nocardia</taxon>
    </lineage>
</organism>
<protein>
    <submittedName>
        <fullName evidence="2">Uncharacterized protein</fullName>
    </submittedName>
</protein>
<sequence length="64" mass="6952">MSTDTDPASRTSSLPGGHAQPPRPACRDVLDQANSRAVQELRMAARVAGLRRVRAVRMLLNAVR</sequence>
<reference evidence="2 3" key="1">
    <citation type="submission" date="2019-05" db="EMBL/GenBank/DDBJ databases">
        <title>Genomes sequences of two Nocardia cyriacigeorgica environmental isolates, type strains Nocardia asteroides ATCC 19247 and Nocardia cyriacigeorgica DSM 44484.</title>
        <authorList>
            <person name="Vautrin F."/>
            <person name="Bergeron E."/>
            <person name="Dubost A."/>
            <person name="Abrouk D."/>
            <person name="Rodriguez Nava V."/>
            <person name="Pujic P."/>
        </authorList>
    </citation>
    <scope>NUCLEOTIDE SEQUENCE [LARGE SCALE GENOMIC DNA]</scope>
    <source>
        <strain evidence="2 3">EML 446</strain>
    </source>
</reference>
<feature type="region of interest" description="Disordered" evidence="1">
    <location>
        <begin position="1"/>
        <end position="26"/>
    </location>
</feature>
<proteinExistence type="predicted"/>
<evidence type="ECO:0000313" key="3">
    <source>
        <dbReference type="Proteomes" id="UP000306378"/>
    </source>
</evidence>
<dbReference type="Proteomes" id="UP000306378">
    <property type="component" value="Unassembled WGS sequence"/>
</dbReference>
<accession>A0A5R8NVC7</accession>
<gene>
    <name evidence="2" type="ORF">FEK34_09170</name>
</gene>
<comment type="caution">
    <text evidence="2">The sequence shown here is derived from an EMBL/GenBank/DDBJ whole genome shotgun (WGS) entry which is preliminary data.</text>
</comment>
<dbReference type="RefSeq" id="WP_138447378.1">
    <property type="nucleotide sequence ID" value="NZ_VBUT01000003.1"/>
</dbReference>